<gene>
    <name evidence="8" type="ORF">FB468_2907</name>
</gene>
<reference evidence="8 9" key="1">
    <citation type="submission" date="2019-06" db="EMBL/GenBank/DDBJ databases">
        <title>Sequencing the genomes of 1000 actinobacteria strains.</title>
        <authorList>
            <person name="Klenk H.-P."/>
        </authorList>
    </citation>
    <scope>NUCLEOTIDE SEQUENCE [LARGE SCALE GENOMIC DNA]</scope>
    <source>
        <strain evidence="8 9">DSM 8803</strain>
    </source>
</reference>
<feature type="transmembrane region" description="Helical" evidence="7">
    <location>
        <begin position="448"/>
        <end position="468"/>
    </location>
</feature>
<comment type="similarity">
    <text evidence="2">Belongs to the polysaccharide synthase family.</text>
</comment>
<feature type="transmembrane region" description="Helical" evidence="7">
    <location>
        <begin position="361"/>
        <end position="381"/>
    </location>
</feature>
<dbReference type="Proteomes" id="UP000319094">
    <property type="component" value="Unassembled WGS sequence"/>
</dbReference>
<evidence type="ECO:0000313" key="8">
    <source>
        <dbReference type="EMBL" id="TQL44836.1"/>
    </source>
</evidence>
<feature type="transmembrane region" description="Helical" evidence="7">
    <location>
        <begin position="326"/>
        <end position="354"/>
    </location>
</feature>
<sequence>MPPANPSSPRLATALARGGISTAIGVWGRFVLQFGTVIIVARIIGPVEYGFAAIVLVFSSISELLRGSGLASAVLQRRDLTDAIASRVHFISCAVGAVLGVALVAAAPAVGSLIGDQRVATYSPALAAVLVCAGVAAVPTALFSRNLRFHALAAIDFGAAALGCAVAVALAVTGWGAASLVWQAVAVAAVQCGAVLIVGRWRPTRPAPREAARPYVSFGLNAAVTQTARYVSQNLDRVLLGAAGSSAAVGMYAQAMQLIQLPVAQLSAPLQRVIIPGLSRLQGEGERYRNYFRRVLALFTLVLWPVLALVALLAPEIIGILFGEAWLASAALMRLLLGVGFAAPLVFAASWVFVSTGNARAQSALTVGIAVFTIPAILLGLQHGAGGMAIAVSAASLASTVPALVLACRRSPLRAGDVLGPLLWPTVVTVLAAGSAALAISFTGTPLVRLLLGGGVALAVAGAAIAGIPPIRASARSLLALVRKRTPDSD</sequence>
<keyword evidence="4 7" id="KW-0812">Transmembrane</keyword>
<dbReference type="PANTHER" id="PTHR30250:SF10">
    <property type="entry name" value="LIPOPOLYSACCHARIDE BIOSYNTHESIS PROTEIN WZXC"/>
    <property type="match status" value="1"/>
</dbReference>
<dbReference type="InterPro" id="IPR050833">
    <property type="entry name" value="Poly_Biosynth_Transport"/>
</dbReference>
<dbReference type="PANTHER" id="PTHR30250">
    <property type="entry name" value="PST FAMILY PREDICTED COLANIC ACID TRANSPORTER"/>
    <property type="match status" value="1"/>
</dbReference>
<name>A0A542Y9S2_9MICO</name>
<feature type="transmembrane region" description="Helical" evidence="7">
    <location>
        <begin position="26"/>
        <end position="45"/>
    </location>
</feature>
<feature type="transmembrane region" description="Helical" evidence="7">
    <location>
        <begin position="122"/>
        <end position="144"/>
    </location>
</feature>
<keyword evidence="6 7" id="KW-0472">Membrane</keyword>
<dbReference type="AlphaFoldDB" id="A0A542Y9S2"/>
<accession>A0A542Y9S2</accession>
<keyword evidence="5 7" id="KW-1133">Transmembrane helix</keyword>
<evidence type="ECO:0000256" key="4">
    <source>
        <dbReference type="ARBA" id="ARBA00022692"/>
    </source>
</evidence>
<keyword evidence="3" id="KW-1003">Cell membrane</keyword>
<organism evidence="8 9">
    <name type="scientific">Leucobacter komagatae</name>
    <dbReference type="NCBI Taxonomy" id="55969"/>
    <lineage>
        <taxon>Bacteria</taxon>
        <taxon>Bacillati</taxon>
        <taxon>Actinomycetota</taxon>
        <taxon>Actinomycetes</taxon>
        <taxon>Micrococcales</taxon>
        <taxon>Microbacteriaceae</taxon>
        <taxon>Leucobacter</taxon>
    </lineage>
</organism>
<feature type="transmembrane region" description="Helical" evidence="7">
    <location>
        <begin position="419"/>
        <end position="442"/>
    </location>
</feature>
<evidence type="ECO:0000256" key="5">
    <source>
        <dbReference type="ARBA" id="ARBA00022989"/>
    </source>
</evidence>
<proteinExistence type="inferred from homology"/>
<dbReference type="Pfam" id="PF13440">
    <property type="entry name" value="Polysacc_synt_3"/>
    <property type="match status" value="1"/>
</dbReference>
<feature type="transmembrane region" description="Helical" evidence="7">
    <location>
        <begin position="151"/>
        <end position="174"/>
    </location>
</feature>
<feature type="transmembrane region" description="Helical" evidence="7">
    <location>
        <begin position="87"/>
        <end position="110"/>
    </location>
</feature>
<evidence type="ECO:0000256" key="7">
    <source>
        <dbReference type="SAM" id="Phobius"/>
    </source>
</evidence>
<protein>
    <submittedName>
        <fullName evidence="8">O-antigen/teichoic acid export membrane protein</fullName>
    </submittedName>
</protein>
<evidence type="ECO:0000256" key="2">
    <source>
        <dbReference type="ARBA" id="ARBA00007430"/>
    </source>
</evidence>
<feature type="transmembrane region" description="Helical" evidence="7">
    <location>
        <begin position="51"/>
        <end position="75"/>
    </location>
</feature>
<dbReference type="GO" id="GO:0005886">
    <property type="term" value="C:plasma membrane"/>
    <property type="evidence" value="ECO:0007669"/>
    <property type="project" value="UniProtKB-SubCell"/>
</dbReference>
<dbReference type="CDD" id="cd13127">
    <property type="entry name" value="MATE_tuaB_like"/>
    <property type="match status" value="1"/>
</dbReference>
<feature type="transmembrane region" description="Helical" evidence="7">
    <location>
        <begin position="295"/>
        <end position="314"/>
    </location>
</feature>
<evidence type="ECO:0000256" key="6">
    <source>
        <dbReference type="ARBA" id="ARBA00023136"/>
    </source>
</evidence>
<evidence type="ECO:0000256" key="1">
    <source>
        <dbReference type="ARBA" id="ARBA00004651"/>
    </source>
</evidence>
<dbReference type="EMBL" id="VFON01000001">
    <property type="protein sequence ID" value="TQL44836.1"/>
    <property type="molecule type" value="Genomic_DNA"/>
</dbReference>
<evidence type="ECO:0000313" key="9">
    <source>
        <dbReference type="Proteomes" id="UP000319094"/>
    </source>
</evidence>
<comment type="caution">
    <text evidence="8">The sequence shown here is derived from an EMBL/GenBank/DDBJ whole genome shotgun (WGS) entry which is preliminary data.</text>
</comment>
<feature type="transmembrane region" description="Helical" evidence="7">
    <location>
        <begin position="180"/>
        <end position="199"/>
    </location>
</feature>
<keyword evidence="9" id="KW-1185">Reference proteome</keyword>
<comment type="subcellular location">
    <subcellularLocation>
        <location evidence="1">Cell membrane</location>
        <topology evidence="1">Multi-pass membrane protein</topology>
    </subcellularLocation>
</comment>
<dbReference type="RefSeq" id="WP_170219752.1">
    <property type="nucleotide sequence ID" value="NZ_BAAAUY010000018.1"/>
</dbReference>
<evidence type="ECO:0000256" key="3">
    <source>
        <dbReference type="ARBA" id="ARBA00022475"/>
    </source>
</evidence>
<feature type="transmembrane region" description="Helical" evidence="7">
    <location>
        <begin position="387"/>
        <end position="407"/>
    </location>
</feature>